<keyword evidence="4" id="KW-0520">NAD</keyword>
<dbReference type="EC" id="1.1.1.336" evidence="1"/>
<dbReference type="GO" id="GO:0000271">
    <property type="term" value="P:polysaccharide biosynthetic process"/>
    <property type="evidence" value="ECO:0007669"/>
    <property type="project" value="InterPro"/>
</dbReference>
<evidence type="ECO:0000259" key="8">
    <source>
        <dbReference type="SMART" id="SM00984"/>
    </source>
</evidence>
<dbReference type="SUPFAM" id="SSF48179">
    <property type="entry name" value="6-phosphogluconate dehydrogenase C-terminal domain-like"/>
    <property type="match status" value="1"/>
</dbReference>
<dbReference type="InterPro" id="IPR036291">
    <property type="entry name" value="NAD(P)-bd_dom_sf"/>
</dbReference>
<dbReference type="Pfam" id="PF03721">
    <property type="entry name" value="UDPG_MGDP_dh_N"/>
    <property type="match status" value="1"/>
</dbReference>
<proteinExistence type="inferred from homology"/>
<dbReference type="GO" id="GO:0016628">
    <property type="term" value="F:oxidoreductase activity, acting on the CH-CH group of donors, NAD or NADP as acceptor"/>
    <property type="evidence" value="ECO:0007669"/>
    <property type="project" value="InterPro"/>
</dbReference>
<feature type="domain" description="UDP-glucose/GDP-mannose dehydrogenase C-terminal" evidence="8">
    <location>
        <begin position="332"/>
        <end position="423"/>
    </location>
</feature>
<dbReference type="InterPro" id="IPR008927">
    <property type="entry name" value="6-PGluconate_DH-like_C_sf"/>
</dbReference>
<evidence type="ECO:0000256" key="2">
    <source>
        <dbReference type="ARBA" id="ARBA00016796"/>
    </source>
</evidence>
<evidence type="ECO:0000313" key="9">
    <source>
        <dbReference type="EMBL" id="AIE91346.1"/>
    </source>
</evidence>
<reference evidence="9" key="1">
    <citation type="journal article" date="2014" name="Genome Biol. Evol.">
        <title>Pangenome evidence for extensive interdomain horizontal transfer affecting lineage core and shell genes in uncultured planktonic thaumarchaeota and euryarchaeota.</title>
        <authorList>
            <person name="Deschamps P."/>
            <person name="Zivanovic Y."/>
            <person name="Moreira D."/>
            <person name="Rodriguez-Valera F."/>
            <person name="Lopez-Garcia P."/>
        </authorList>
    </citation>
    <scope>NUCLEOTIDE SEQUENCE</scope>
</reference>
<dbReference type="InterPro" id="IPR014026">
    <property type="entry name" value="UDP-Glc/GDP-Man_DH_dimer"/>
</dbReference>
<dbReference type="PANTHER" id="PTHR43491">
    <property type="entry name" value="UDP-N-ACETYL-D-MANNOSAMINE DEHYDROGENASE"/>
    <property type="match status" value="1"/>
</dbReference>
<dbReference type="AlphaFoldDB" id="A0A075FP89"/>
<evidence type="ECO:0000256" key="1">
    <source>
        <dbReference type="ARBA" id="ARBA00012935"/>
    </source>
</evidence>
<organism evidence="9">
    <name type="scientific">uncultured marine group II/III euryarchaeote AD1000_117_B07</name>
    <dbReference type="NCBI Taxonomy" id="1457721"/>
    <lineage>
        <taxon>Archaea</taxon>
        <taxon>Methanobacteriati</taxon>
        <taxon>Methanobacteriota</taxon>
        <taxon>environmental samples</taxon>
    </lineage>
</organism>
<dbReference type="InterPro" id="IPR017476">
    <property type="entry name" value="UDP-Glc/GDP-Man"/>
</dbReference>
<dbReference type="PIRSF" id="PIRSF500136">
    <property type="entry name" value="UDP_ManNAc_DH"/>
    <property type="match status" value="1"/>
</dbReference>
<evidence type="ECO:0000256" key="3">
    <source>
        <dbReference type="ARBA" id="ARBA00023002"/>
    </source>
</evidence>
<evidence type="ECO:0000256" key="5">
    <source>
        <dbReference type="ARBA" id="ARBA00030172"/>
    </source>
</evidence>
<dbReference type="EMBL" id="KF900335">
    <property type="protein sequence ID" value="AIE91346.1"/>
    <property type="molecule type" value="Genomic_DNA"/>
</dbReference>
<dbReference type="Gene3D" id="3.40.50.720">
    <property type="entry name" value="NAD(P)-binding Rossmann-like Domain"/>
    <property type="match status" value="2"/>
</dbReference>
<dbReference type="GO" id="GO:0051287">
    <property type="term" value="F:NAD binding"/>
    <property type="evidence" value="ECO:0007669"/>
    <property type="project" value="InterPro"/>
</dbReference>
<dbReference type="PIRSF" id="PIRSF000124">
    <property type="entry name" value="UDPglc_GDPman_dh"/>
    <property type="match status" value="1"/>
</dbReference>
<keyword evidence="3" id="KW-0560">Oxidoreductase</keyword>
<dbReference type="SMART" id="SM00984">
    <property type="entry name" value="UDPG_MGDP_dh_C"/>
    <property type="match status" value="1"/>
</dbReference>
<comment type="catalytic activity">
    <reaction evidence="6">
        <text>UDP-N-acetyl-alpha-D-mannosamine + 2 NAD(+) + H2O = UDP-N-acetyl-alpha-D-mannosaminouronate + 2 NADH + 3 H(+)</text>
        <dbReference type="Rhea" id="RHEA:25780"/>
        <dbReference type="ChEBI" id="CHEBI:15377"/>
        <dbReference type="ChEBI" id="CHEBI:15378"/>
        <dbReference type="ChEBI" id="CHEBI:57540"/>
        <dbReference type="ChEBI" id="CHEBI:57945"/>
        <dbReference type="ChEBI" id="CHEBI:68623"/>
        <dbReference type="ChEBI" id="CHEBI:70731"/>
        <dbReference type="EC" id="1.1.1.336"/>
    </reaction>
</comment>
<comment type="similarity">
    <text evidence="7">Belongs to the UDP-glucose/GDP-mannose dehydrogenase family.</text>
</comment>
<dbReference type="Pfam" id="PF03720">
    <property type="entry name" value="UDPG_MGDP_dh_C"/>
    <property type="match status" value="1"/>
</dbReference>
<protein>
    <recommendedName>
        <fullName evidence="2">UDP-N-acetyl-D-mannosamine dehydrogenase</fullName>
        <ecNumber evidence="1">1.1.1.336</ecNumber>
    </recommendedName>
    <alternativeName>
        <fullName evidence="5">UDP-ManNAc 6-dehydrogenase</fullName>
    </alternativeName>
</protein>
<dbReference type="Pfam" id="PF00984">
    <property type="entry name" value="UDPG_MGDP_dh"/>
    <property type="match status" value="1"/>
</dbReference>
<evidence type="ECO:0000256" key="7">
    <source>
        <dbReference type="PIRNR" id="PIRNR000124"/>
    </source>
</evidence>
<dbReference type="InterPro" id="IPR001732">
    <property type="entry name" value="UDP-Glc/GDP-Man_DH_N"/>
</dbReference>
<dbReference type="SUPFAM" id="SSF52413">
    <property type="entry name" value="UDP-glucose/GDP-mannose dehydrogenase C-terminal domain"/>
    <property type="match status" value="1"/>
</dbReference>
<dbReference type="GO" id="GO:0089714">
    <property type="term" value="F:UDP-N-acetyl-D-mannosamine dehydrogenase activity"/>
    <property type="evidence" value="ECO:0007669"/>
    <property type="project" value="UniProtKB-EC"/>
</dbReference>
<gene>
    <name evidence="9" type="primary">wbpA</name>
</gene>
<evidence type="ECO:0000256" key="6">
    <source>
        <dbReference type="ARBA" id="ARBA00049130"/>
    </source>
</evidence>
<dbReference type="PANTHER" id="PTHR43491:SF1">
    <property type="entry name" value="UDP-N-ACETYL-D-MANNOSAMINE DEHYDROGENASE"/>
    <property type="match status" value="1"/>
</dbReference>
<name>A0A075FP89_9EURY</name>
<evidence type="ECO:0000256" key="4">
    <source>
        <dbReference type="ARBA" id="ARBA00023027"/>
    </source>
</evidence>
<sequence length="434" mass="48407">MSGLIDELEKKIKDKKAKIGIIGMGYVGIPLGLEFAGTGFSVTGFDKDSTRVKEINSGKQVMKHIPAKSMKEFVKKYKGSSTNKFSEINEMDCLIICVPTPLDEHEQPDMSYIESASKKIGDNLKKGQLVVLESTTYPGTTREIVKPILEKSQLRAGKDFFLAYSPEREDPGNKEFSVSAIPKVMGGLTDDCLRLTSNLYKNIVSETVEVSSLETAEATKLMENIFRAVNIAMVNELKLVLSRMGVNIWEVIDAAKTKPFGFMPFYPGPGMGGHCIPIDPFYLSWKAKEYNTEAKFIELAGEINRKMTENIAHRIGKALNDDKKSIRGSKVLIVGVAYKKDIDDVRESPALRIMDLLKYKGGEINYHDPYVRNIDSLKSLDLTKNTIEEQDAIVITTDHTSIDYSLLGKYAKLIVDTRNIMATVKNPKARVIRA</sequence>
<dbReference type="SUPFAM" id="SSF51735">
    <property type="entry name" value="NAD(P)-binding Rossmann-fold domains"/>
    <property type="match status" value="1"/>
</dbReference>
<accession>A0A075FP89</accession>
<dbReference type="InterPro" id="IPR036220">
    <property type="entry name" value="UDP-Glc/GDP-Man_DH_C_sf"/>
</dbReference>
<dbReference type="NCBIfam" id="TIGR03026">
    <property type="entry name" value="NDP-sugDHase"/>
    <property type="match status" value="1"/>
</dbReference>
<dbReference type="InterPro" id="IPR014027">
    <property type="entry name" value="UDP-Glc/GDP-Man_DH_C"/>
</dbReference>
<dbReference type="InterPro" id="IPR028359">
    <property type="entry name" value="UDP_ManNAc/GlcNAc_DH"/>
</dbReference>